<dbReference type="AlphaFoldDB" id="A0A084Y080"/>
<dbReference type="Gene3D" id="3.40.50.1460">
    <property type="match status" value="1"/>
</dbReference>
<sequence>MSVRHWCAALGLWLATAFAVAGERHALLVGVARLERITQAEFLAGVENDIALVSAMARDWGVARAHQQVLARTAGADAPPTYDALNAAFDRLLREVRAGDEVLLYLAGHGTQQPIGVGGDAGEIDGLDEVFLLGDSTPWSAQRGSVGRSLVDNDLRGRLAALTRRGVFVWLIADTCHAGTMARGPSDHWLATDEWTAVAVRRLAPETLGIERHRWSQALAQGVAGVRRALRHLPGLTPSGLADGVEMPPIAAFYAVQDSGDALEIALKPDGRRVGLFTLKLTSTFDALRRRSGQAPTFEDLAHAVLAAYGALPPFVPRPVFEGSDWGRRLWPVAR</sequence>
<reference evidence="2 3" key="1">
    <citation type="submission" date="2014-07" db="EMBL/GenBank/DDBJ databases">
        <title>Expanding our view of genomic diversity in Candidatus Accumulibacter clades.</title>
        <authorList>
            <person name="Skennerton C.T."/>
            <person name="Barr J.J."/>
            <person name="Slater F.R."/>
            <person name="Bond P.L."/>
            <person name="Tyson G.W."/>
        </authorList>
    </citation>
    <scope>NUCLEOTIDE SEQUENCE [LARGE SCALE GENOMIC DNA]</scope>
    <source>
        <strain evidence="3">SK-01</strain>
    </source>
</reference>
<dbReference type="PANTHER" id="PTHR48104">
    <property type="entry name" value="METACASPASE-4"/>
    <property type="match status" value="1"/>
</dbReference>
<dbReference type="Pfam" id="PF00656">
    <property type="entry name" value="Peptidase_C14"/>
    <property type="match status" value="1"/>
</dbReference>
<organism evidence="2 3">
    <name type="scientific">Candidatus Accumulibacter vicinus</name>
    <dbReference type="NCBI Taxonomy" id="2954382"/>
    <lineage>
        <taxon>Bacteria</taxon>
        <taxon>Pseudomonadati</taxon>
        <taxon>Pseudomonadota</taxon>
        <taxon>Betaproteobacteria</taxon>
        <taxon>Candidatus Accumulibacter</taxon>
    </lineage>
</organism>
<dbReference type="RefSeq" id="WP_034925485.1">
    <property type="nucleotide sequence ID" value="NZ_JDSS02000021.1"/>
</dbReference>
<dbReference type="GO" id="GO:0004197">
    <property type="term" value="F:cysteine-type endopeptidase activity"/>
    <property type="evidence" value="ECO:0007669"/>
    <property type="project" value="InterPro"/>
</dbReference>
<name>A0A084Y080_9PROT</name>
<gene>
    <name evidence="2" type="ORF">CAPSK01_001976</name>
</gene>
<dbReference type="EMBL" id="JDSS02000021">
    <property type="protein sequence ID" value="KFB68124.1"/>
    <property type="molecule type" value="Genomic_DNA"/>
</dbReference>
<dbReference type="InterPro" id="IPR011600">
    <property type="entry name" value="Pept_C14_caspase"/>
</dbReference>
<dbReference type="GO" id="GO:0006508">
    <property type="term" value="P:proteolysis"/>
    <property type="evidence" value="ECO:0007669"/>
    <property type="project" value="InterPro"/>
</dbReference>
<evidence type="ECO:0000313" key="2">
    <source>
        <dbReference type="EMBL" id="KFB68124.1"/>
    </source>
</evidence>
<evidence type="ECO:0000313" key="3">
    <source>
        <dbReference type="Proteomes" id="UP000019812"/>
    </source>
</evidence>
<dbReference type="GO" id="GO:0005737">
    <property type="term" value="C:cytoplasm"/>
    <property type="evidence" value="ECO:0007669"/>
    <property type="project" value="TreeGrafter"/>
</dbReference>
<feature type="domain" description="Peptidase C14 caspase" evidence="1">
    <location>
        <begin position="24"/>
        <end position="179"/>
    </location>
</feature>
<dbReference type="PANTHER" id="PTHR48104:SF30">
    <property type="entry name" value="METACASPASE-1"/>
    <property type="match status" value="1"/>
</dbReference>
<proteinExistence type="predicted"/>
<dbReference type="STRING" id="1457154.CAPSK01_001976"/>
<dbReference type="Proteomes" id="UP000019812">
    <property type="component" value="Unassembled WGS sequence"/>
</dbReference>
<accession>A0A084Y080</accession>
<comment type="caution">
    <text evidence="2">The sequence shown here is derived from an EMBL/GenBank/DDBJ whole genome shotgun (WGS) entry which is preliminary data.</text>
</comment>
<evidence type="ECO:0000259" key="1">
    <source>
        <dbReference type="Pfam" id="PF00656"/>
    </source>
</evidence>
<dbReference type="InterPro" id="IPR050452">
    <property type="entry name" value="Metacaspase"/>
</dbReference>
<protein>
    <recommendedName>
        <fullName evidence="1">Peptidase C14 caspase domain-containing protein</fullName>
    </recommendedName>
</protein>